<sequence>MKNWKSPKLHRCSVRQRPPCRKCQDAFAQARSDCTHLLGEFSFLCDIVDGFLPLCNLARGAFTGMTSLE</sequence>
<evidence type="ECO:0000313" key="2">
    <source>
        <dbReference type="Proteomes" id="UP001476798"/>
    </source>
</evidence>
<accession>A0ABV0P8W2</accession>
<keyword evidence="2" id="KW-1185">Reference proteome</keyword>
<proteinExistence type="predicted"/>
<gene>
    <name evidence="1" type="ORF">GOODEAATRI_029638</name>
</gene>
<reference evidence="1 2" key="1">
    <citation type="submission" date="2021-06" db="EMBL/GenBank/DDBJ databases">
        <authorList>
            <person name="Palmer J.M."/>
        </authorList>
    </citation>
    <scope>NUCLEOTIDE SEQUENCE [LARGE SCALE GENOMIC DNA]</scope>
    <source>
        <strain evidence="1 2">GA_2019</strain>
        <tissue evidence="1">Muscle</tissue>
    </source>
</reference>
<evidence type="ECO:0000313" key="1">
    <source>
        <dbReference type="EMBL" id="MEQ2179872.1"/>
    </source>
</evidence>
<comment type="caution">
    <text evidence="1">The sequence shown here is derived from an EMBL/GenBank/DDBJ whole genome shotgun (WGS) entry which is preliminary data.</text>
</comment>
<name>A0ABV0P8W2_9TELE</name>
<dbReference type="Pfam" id="PF26039">
    <property type="entry name" value="Dcst2"/>
    <property type="match status" value="1"/>
</dbReference>
<organism evidence="1 2">
    <name type="scientific">Goodea atripinnis</name>
    <dbReference type="NCBI Taxonomy" id="208336"/>
    <lineage>
        <taxon>Eukaryota</taxon>
        <taxon>Metazoa</taxon>
        <taxon>Chordata</taxon>
        <taxon>Craniata</taxon>
        <taxon>Vertebrata</taxon>
        <taxon>Euteleostomi</taxon>
        <taxon>Actinopterygii</taxon>
        <taxon>Neopterygii</taxon>
        <taxon>Teleostei</taxon>
        <taxon>Neoteleostei</taxon>
        <taxon>Acanthomorphata</taxon>
        <taxon>Ovalentaria</taxon>
        <taxon>Atherinomorphae</taxon>
        <taxon>Cyprinodontiformes</taxon>
        <taxon>Goodeidae</taxon>
        <taxon>Goodea</taxon>
    </lineage>
</organism>
<protein>
    <submittedName>
        <fullName evidence="1">Uncharacterized protein</fullName>
    </submittedName>
</protein>
<dbReference type="Proteomes" id="UP001476798">
    <property type="component" value="Unassembled WGS sequence"/>
</dbReference>
<dbReference type="EMBL" id="JAHRIO010064408">
    <property type="protein sequence ID" value="MEQ2179872.1"/>
    <property type="molecule type" value="Genomic_DNA"/>
</dbReference>